<dbReference type="InterPro" id="IPR000795">
    <property type="entry name" value="T_Tr_GTP-bd_dom"/>
</dbReference>
<organism evidence="7 8">
    <name type="scientific">Candidatus Woesebacteria bacterium GW2011_GWC2_31_9</name>
    <dbReference type="NCBI Taxonomy" id="1618586"/>
    <lineage>
        <taxon>Bacteria</taxon>
        <taxon>Candidatus Woeseibacteriota</taxon>
    </lineage>
</organism>
<dbReference type="NCBIfam" id="TIGR00231">
    <property type="entry name" value="small_GTP"/>
    <property type="match status" value="1"/>
</dbReference>
<dbReference type="SUPFAM" id="SSF50447">
    <property type="entry name" value="Translation proteins"/>
    <property type="match status" value="2"/>
</dbReference>
<dbReference type="EMBL" id="LBOI01000012">
    <property type="protein sequence ID" value="KKP31280.1"/>
    <property type="molecule type" value="Genomic_DNA"/>
</dbReference>
<evidence type="ECO:0000256" key="3">
    <source>
        <dbReference type="ARBA" id="ARBA00022741"/>
    </source>
</evidence>
<comment type="caution">
    <text evidence="7">The sequence shown here is derived from an EMBL/GenBank/DDBJ whole genome shotgun (WGS) entry which is preliminary data.</text>
</comment>
<evidence type="ECO:0000313" key="8">
    <source>
        <dbReference type="Proteomes" id="UP000034803"/>
    </source>
</evidence>
<dbReference type="InterPro" id="IPR053905">
    <property type="entry name" value="EF-G-like_DII"/>
</dbReference>
<dbReference type="SUPFAM" id="SSF52156">
    <property type="entry name" value="Initiation factor IF2/eIF5b, domain 3"/>
    <property type="match status" value="1"/>
</dbReference>
<dbReference type="FunFam" id="3.40.50.300:FF:000019">
    <property type="entry name" value="Translation initiation factor IF-2"/>
    <property type="match status" value="1"/>
</dbReference>
<evidence type="ECO:0000256" key="2">
    <source>
        <dbReference type="ARBA" id="ARBA00022540"/>
    </source>
</evidence>
<dbReference type="GO" id="GO:0005737">
    <property type="term" value="C:cytoplasm"/>
    <property type="evidence" value="ECO:0007669"/>
    <property type="project" value="TreeGrafter"/>
</dbReference>
<keyword evidence="4" id="KW-0648">Protein biosynthesis</keyword>
<gene>
    <name evidence="7" type="ORF">UR21_C0012G0021</name>
</gene>
<dbReference type="InterPro" id="IPR036925">
    <property type="entry name" value="TIF_IF2_dom3_sf"/>
</dbReference>
<dbReference type="GO" id="GO:0003743">
    <property type="term" value="F:translation initiation factor activity"/>
    <property type="evidence" value="ECO:0007669"/>
    <property type="project" value="UniProtKB-KW"/>
</dbReference>
<dbReference type="FunFam" id="3.40.50.10050:FF:000001">
    <property type="entry name" value="Translation initiation factor IF-2"/>
    <property type="match status" value="1"/>
</dbReference>
<keyword evidence="2 7" id="KW-0396">Initiation factor</keyword>
<evidence type="ECO:0000256" key="5">
    <source>
        <dbReference type="ARBA" id="ARBA00023134"/>
    </source>
</evidence>
<dbReference type="InterPro" id="IPR027417">
    <property type="entry name" value="P-loop_NTPase"/>
</dbReference>
<dbReference type="InterPro" id="IPR005225">
    <property type="entry name" value="Small_GTP-bd"/>
</dbReference>
<name>A0A0G0AXH4_9BACT</name>
<evidence type="ECO:0000256" key="1">
    <source>
        <dbReference type="ARBA" id="ARBA00007733"/>
    </source>
</evidence>
<dbReference type="Gene3D" id="2.40.30.10">
    <property type="entry name" value="Translation factors"/>
    <property type="match status" value="2"/>
</dbReference>
<protein>
    <submittedName>
        <fullName evidence="7">Translation initiation factor IF-2</fullName>
    </submittedName>
</protein>
<dbReference type="InterPro" id="IPR023115">
    <property type="entry name" value="TIF_IF2_dom3"/>
</dbReference>
<dbReference type="GO" id="GO:0005525">
    <property type="term" value="F:GTP binding"/>
    <property type="evidence" value="ECO:0007669"/>
    <property type="project" value="UniProtKB-KW"/>
</dbReference>
<dbReference type="Pfam" id="PF11987">
    <property type="entry name" value="IF-2"/>
    <property type="match status" value="1"/>
</dbReference>
<dbReference type="PANTHER" id="PTHR43381">
    <property type="entry name" value="TRANSLATION INITIATION FACTOR IF-2-RELATED"/>
    <property type="match status" value="1"/>
</dbReference>
<dbReference type="AlphaFoldDB" id="A0A0G0AXH4"/>
<dbReference type="GO" id="GO:0003924">
    <property type="term" value="F:GTPase activity"/>
    <property type="evidence" value="ECO:0007669"/>
    <property type="project" value="InterPro"/>
</dbReference>
<feature type="domain" description="Tr-type G" evidence="6">
    <location>
        <begin position="4"/>
        <end position="173"/>
    </location>
</feature>
<dbReference type="Pfam" id="PF00009">
    <property type="entry name" value="GTP_EFTU"/>
    <property type="match status" value="1"/>
</dbReference>
<keyword evidence="3" id="KW-0547">Nucleotide-binding</keyword>
<evidence type="ECO:0000313" key="7">
    <source>
        <dbReference type="EMBL" id="KKP31280.1"/>
    </source>
</evidence>
<keyword evidence="5" id="KW-0342">GTP-binding</keyword>
<dbReference type="InterPro" id="IPR009000">
    <property type="entry name" value="Transl_B-barrel_sf"/>
</dbReference>
<dbReference type="PROSITE" id="PS51722">
    <property type="entry name" value="G_TR_2"/>
    <property type="match status" value="1"/>
</dbReference>
<accession>A0A0G0AXH4</accession>
<dbReference type="Gene3D" id="3.40.50.10050">
    <property type="entry name" value="Translation initiation factor IF- 2, domain 3"/>
    <property type="match status" value="1"/>
</dbReference>
<reference evidence="7 8" key="1">
    <citation type="journal article" date="2015" name="Nature">
        <title>rRNA introns, odd ribosomes, and small enigmatic genomes across a large radiation of phyla.</title>
        <authorList>
            <person name="Brown C.T."/>
            <person name="Hug L.A."/>
            <person name="Thomas B.C."/>
            <person name="Sharon I."/>
            <person name="Castelle C.J."/>
            <person name="Singh A."/>
            <person name="Wilkins M.J."/>
            <person name="Williams K.H."/>
            <person name="Banfield J.F."/>
        </authorList>
    </citation>
    <scope>NUCLEOTIDE SEQUENCE [LARGE SCALE GENOMIC DNA]</scope>
</reference>
<dbReference type="Gene3D" id="3.40.50.300">
    <property type="entry name" value="P-loop containing nucleotide triphosphate hydrolases"/>
    <property type="match status" value="1"/>
</dbReference>
<dbReference type="Proteomes" id="UP000034803">
    <property type="component" value="Unassembled WGS sequence"/>
</dbReference>
<comment type="similarity">
    <text evidence="1">Belongs to the TRAFAC class translation factor GTPase superfamily. Classic translation factor GTPase family. IF-2 subfamily.</text>
</comment>
<proteinExistence type="inferred from homology"/>
<dbReference type="Pfam" id="PF22042">
    <property type="entry name" value="EF-G_D2"/>
    <property type="match status" value="1"/>
</dbReference>
<evidence type="ECO:0000256" key="4">
    <source>
        <dbReference type="ARBA" id="ARBA00022917"/>
    </source>
</evidence>
<evidence type="ECO:0000259" key="6">
    <source>
        <dbReference type="PROSITE" id="PS51722"/>
    </source>
</evidence>
<dbReference type="PATRIC" id="fig|1618586.3.peg.666"/>
<sequence length="463" mass="49842">MKIKRQPIVVVLGHVDHGKTSLLDALRQTSVTASEAGGITQSIGASVVTTKDGNKITFIDTPGHAAFSAMRSRGSKLADIALLIIDGSDGVKPQTKEAIIHIQEANIPFIVVITKIDLPSASIDVCLGELEKEGLLFEGRGGQTPYIGVSAKKKEGLTELLDLINLLSEVDGVESDNDAELEAVVIETSKDRGGNMVSVVLRNGKLSIGSEIYAENSKGKVKGLFGDKNNPLKEVFPGEPCKILGFETIPQVGAIVTDKRQDMSSQEKKTTVKIDKNKIPLYLKANNAGSLEALVASIPDGFAVVEASVGDVIESDVLSAKANKAIIFVFESKVSSSVKKLAEMDKVKIERFEIIYELLERLNQIIKSGLIEILGKAEITTSFPFDGKKVAGCKVFSGRIEKTSDLRLFRGEVELGKVKVISIKKQKQEVPGVSQGEEFGIFFTPQLDFQTGDMLVSVSGQLI</sequence>
<dbReference type="CDD" id="cd01887">
    <property type="entry name" value="IF2_eIF5B"/>
    <property type="match status" value="1"/>
</dbReference>
<dbReference type="PANTHER" id="PTHR43381:SF4">
    <property type="entry name" value="EUKARYOTIC TRANSLATION INITIATION FACTOR 5B"/>
    <property type="match status" value="1"/>
</dbReference>
<dbReference type="InterPro" id="IPR015760">
    <property type="entry name" value="TIF_IF2"/>
</dbReference>
<dbReference type="SUPFAM" id="SSF52540">
    <property type="entry name" value="P-loop containing nucleoside triphosphate hydrolases"/>
    <property type="match status" value="1"/>
</dbReference>